<dbReference type="InterPro" id="IPR000073">
    <property type="entry name" value="AB_hydrolase_1"/>
</dbReference>
<feature type="region of interest" description="Disordered" evidence="1">
    <location>
        <begin position="69"/>
        <end position="88"/>
    </location>
</feature>
<dbReference type="PANTHER" id="PTHR43798:SF33">
    <property type="entry name" value="HYDROLASE, PUTATIVE (AFU_ORTHOLOGUE AFUA_2G14860)-RELATED"/>
    <property type="match status" value="1"/>
</dbReference>
<evidence type="ECO:0000256" key="1">
    <source>
        <dbReference type="SAM" id="MobiDB-lite"/>
    </source>
</evidence>
<protein>
    <submittedName>
        <fullName evidence="3">Pimeloyl-ACP methyl ester carboxylesterase</fullName>
    </submittedName>
</protein>
<sequence>MTTHYLEHHIPSPDGLTLYAREYGRDANGALDRLPVVCLAGLTRNGRDFHQLALMLSTDAQTPRRVVTIDTRGRGGSERDSDPSRYTVPHEAGDVMTVLSALGIDRAAFIGTSRGGLILHVLAAVQPQLLGPVVLNDVGPAIGMEGLRHIQSYLGHRSSFATLAEAAAALKYVHAPAFPKLTDQDWLEFAQANMRETDGRFEPDHDPAIAAGMAALDLSQPLPELWEQFDLFRANPLMTIRGENSVLLTGDILQRMRDRNPDMEVLVVPDQGHAPLLHLDGTADAIATFLNRAA</sequence>
<dbReference type="EMBL" id="JBEPMB010000001">
    <property type="protein sequence ID" value="MET3613204.1"/>
    <property type="molecule type" value="Genomic_DNA"/>
</dbReference>
<dbReference type="PANTHER" id="PTHR43798">
    <property type="entry name" value="MONOACYLGLYCEROL LIPASE"/>
    <property type="match status" value="1"/>
</dbReference>
<dbReference type="RefSeq" id="WP_354555689.1">
    <property type="nucleotide sequence ID" value="NZ_JBEPMB010000001.1"/>
</dbReference>
<proteinExistence type="predicted"/>
<dbReference type="Gene3D" id="3.40.50.1820">
    <property type="entry name" value="alpha/beta hydrolase"/>
    <property type="match status" value="1"/>
</dbReference>
<gene>
    <name evidence="3" type="ORF">ABID16_001509</name>
</gene>
<evidence type="ECO:0000313" key="3">
    <source>
        <dbReference type="EMBL" id="MET3613204.1"/>
    </source>
</evidence>
<dbReference type="SUPFAM" id="SSF53474">
    <property type="entry name" value="alpha/beta-Hydrolases"/>
    <property type="match status" value="1"/>
</dbReference>
<keyword evidence="4" id="KW-1185">Reference proteome</keyword>
<evidence type="ECO:0000313" key="4">
    <source>
        <dbReference type="Proteomes" id="UP001549047"/>
    </source>
</evidence>
<dbReference type="InterPro" id="IPR029058">
    <property type="entry name" value="AB_hydrolase_fold"/>
</dbReference>
<feature type="domain" description="AB hydrolase-1" evidence="2">
    <location>
        <begin position="35"/>
        <end position="276"/>
    </location>
</feature>
<dbReference type="Pfam" id="PF00561">
    <property type="entry name" value="Abhydrolase_1"/>
    <property type="match status" value="1"/>
</dbReference>
<feature type="compositionally biased region" description="Basic and acidic residues" evidence="1">
    <location>
        <begin position="71"/>
        <end position="83"/>
    </location>
</feature>
<evidence type="ECO:0000259" key="2">
    <source>
        <dbReference type="Pfam" id="PF00561"/>
    </source>
</evidence>
<dbReference type="InterPro" id="IPR050266">
    <property type="entry name" value="AB_hydrolase_sf"/>
</dbReference>
<reference evidence="3 4" key="1">
    <citation type="submission" date="2024-06" db="EMBL/GenBank/DDBJ databases">
        <title>Genomic Encyclopedia of Type Strains, Phase IV (KMG-IV): sequencing the most valuable type-strain genomes for metagenomic binning, comparative biology and taxonomic classification.</title>
        <authorList>
            <person name="Goeker M."/>
        </authorList>
    </citation>
    <scope>NUCLEOTIDE SEQUENCE [LARGE SCALE GENOMIC DNA]</scope>
    <source>
        <strain evidence="3 4">DSM 29780</strain>
    </source>
</reference>
<comment type="caution">
    <text evidence="3">The sequence shown here is derived from an EMBL/GenBank/DDBJ whole genome shotgun (WGS) entry which is preliminary data.</text>
</comment>
<organism evidence="3 4">
    <name type="scientific">Rhizobium aquaticum</name>
    <dbReference type="NCBI Taxonomy" id="1549636"/>
    <lineage>
        <taxon>Bacteria</taxon>
        <taxon>Pseudomonadati</taxon>
        <taxon>Pseudomonadota</taxon>
        <taxon>Alphaproteobacteria</taxon>
        <taxon>Hyphomicrobiales</taxon>
        <taxon>Rhizobiaceae</taxon>
        <taxon>Rhizobium/Agrobacterium group</taxon>
        <taxon>Rhizobium</taxon>
    </lineage>
</organism>
<accession>A0ABV2IZY9</accession>
<name>A0ABV2IZY9_9HYPH</name>
<dbReference type="Proteomes" id="UP001549047">
    <property type="component" value="Unassembled WGS sequence"/>
</dbReference>